<dbReference type="KEGG" id="osn:115230108"/>
<dbReference type="GO" id="GO:0030145">
    <property type="term" value="F:manganese ion binding"/>
    <property type="evidence" value="ECO:0007669"/>
    <property type="project" value="InterPro"/>
</dbReference>
<comment type="similarity">
    <text evidence="2">Belongs to the peptidase M24B family.</text>
</comment>
<name>A0A7E6EKQ9_9MOLL</name>
<dbReference type="Gene3D" id="3.40.350.10">
    <property type="entry name" value="Creatinase/prolidase N-terminal domain"/>
    <property type="match status" value="1"/>
</dbReference>
<evidence type="ECO:0000256" key="5">
    <source>
        <dbReference type="ARBA" id="ARBA00023211"/>
    </source>
</evidence>
<proteinExistence type="inferred from homology"/>
<dbReference type="GO" id="GO:0005829">
    <property type="term" value="C:cytosol"/>
    <property type="evidence" value="ECO:0007669"/>
    <property type="project" value="TreeGrafter"/>
</dbReference>
<feature type="domain" description="Aminopeptidase P N-terminal" evidence="6">
    <location>
        <begin position="1"/>
        <end position="110"/>
    </location>
</feature>
<evidence type="ECO:0000256" key="3">
    <source>
        <dbReference type="ARBA" id="ARBA00022723"/>
    </source>
</evidence>
<sequence>MAIIPSSTTQYSAPDVPHPFRQNMNYFYLTGHDQPDALLVCTLTNNTFNDYLFLPPFCPNKLRWEGPSLTSRNSAESLELSKVLDFSEIKSFLWSHEHCHVFMDNLESSWLLIAHDLNVGDKKCISPFISDMRIRKSDWEASKMAKSSHILGEALKIVMNKSVKEMVGLLSQYYQCDLLGGEGFAFPPVVACGDNSTIIHYMKYKGEFRRGELILVDSGCEVGHYCSDMTRVWPSCGECGQILKECFPVLRGRCMNVCWRPIWSVLRHLKDKIRLILSMRLYISRDCGYVYDEYRGIGIRIEDDLLITQNGGHVLTKKIEKSARAQTIRNTVKN</sequence>
<evidence type="ECO:0000256" key="1">
    <source>
        <dbReference type="ARBA" id="ARBA00001936"/>
    </source>
</evidence>
<keyword evidence="3" id="KW-0479">Metal-binding</keyword>
<dbReference type="Gene3D" id="3.90.230.10">
    <property type="entry name" value="Creatinase/methionine aminopeptidase superfamily"/>
    <property type="match status" value="2"/>
</dbReference>
<dbReference type="GO" id="GO:0006508">
    <property type="term" value="P:proteolysis"/>
    <property type="evidence" value="ECO:0007669"/>
    <property type="project" value="TreeGrafter"/>
</dbReference>
<dbReference type="InterPro" id="IPR052433">
    <property type="entry name" value="X-Pro_dipept-like"/>
</dbReference>
<dbReference type="RefSeq" id="XP_036355402.1">
    <property type="nucleotide sequence ID" value="XM_036499509.1"/>
</dbReference>
<dbReference type="PANTHER" id="PTHR43226:SF4">
    <property type="entry name" value="XAA-PRO AMINOPEPTIDASE 3"/>
    <property type="match status" value="1"/>
</dbReference>
<dbReference type="AlphaFoldDB" id="A0A7E6EKQ9"/>
<dbReference type="Pfam" id="PF05195">
    <property type="entry name" value="AMP_N"/>
    <property type="match status" value="1"/>
</dbReference>
<evidence type="ECO:0000256" key="4">
    <source>
        <dbReference type="ARBA" id="ARBA00022801"/>
    </source>
</evidence>
<dbReference type="Pfam" id="PF00557">
    <property type="entry name" value="Peptidase_M24"/>
    <property type="match status" value="1"/>
</dbReference>
<keyword evidence="4" id="KW-0378">Hydrolase</keyword>
<accession>A0A7E6EKQ9</accession>
<keyword evidence="7" id="KW-1185">Reference proteome</keyword>
<comment type="cofactor">
    <cofactor evidence="1">
        <name>Mn(2+)</name>
        <dbReference type="ChEBI" id="CHEBI:29035"/>
    </cofactor>
</comment>
<keyword evidence="5" id="KW-0464">Manganese</keyword>
<protein>
    <submittedName>
        <fullName evidence="8">Intermediate cleaving peptidase 55, mitochondrial-like</fullName>
    </submittedName>
</protein>
<organism evidence="7 8">
    <name type="scientific">Octopus sinensis</name>
    <name type="common">East Asian common octopus</name>
    <dbReference type="NCBI Taxonomy" id="2607531"/>
    <lineage>
        <taxon>Eukaryota</taxon>
        <taxon>Metazoa</taxon>
        <taxon>Spiralia</taxon>
        <taxon>Lophotrochozoa</taxon>
        <taxon>Mollusca</taxon>
        <taxon>Cephalopoda</taxon>
        <taxon>Coleoidea</taxon>
        <taxon>Octopodiformes</taxon>
        <taxon>Octopoda</taxon>
        <taxon>Incirrata</taxon>
        <taxon>Octopodidae</taxon>
        <taxon>Octopus</taxon>
    </lineage>
</organism>
<evidence type="ECO:0000259" key="6">
    <source>
        <dbReference type="SMART" id="SM01011"/>
    </source>
</evidence>
<dbReference type="Proteomes" id="UP000515154">
    <property type="component" value="Unplaced"/>
</dbReference>
<dbReference type="SUPFAM" id="SSF53092">
    <property type="entry name" value="Creatinase/prolidase N-terminal domain"/>
    <property type="match status" value="1"/>
</dbReference>
<dbReference type="InterPro" id="IPR000994">
    <property type="entry name" value="Pept_M24"/>
</dbReference>
<evidence type="ECO:0000313" key="8">
    <source>
        <dbReference type="RefSeq" id="XP_036355402.1"/>
    </source>
</evidence>
<gene>
    <name evidence="8" type="primary">LOC115230108</name>
</gene>
<evidence type="ECO:0000256" key="2">
    <source>
        <dbReference type="ARBA" id="ARBA00008766"/>
    </source>
</evidence>
<dbReference type="GO" id="GO:0070006">
    <property type="term" value="F:metalloaminopeptidase activity"/>
    <property type="evidence" value="ECO:0007669"/>
    <property type="project" value="InterPro"/>
</dbReference>
<dbReference type="PANTHER" id="PTHR43226">
    <property type="entry name" value="XAA-PRO AMINOPEPTIDASE 3"/>
    <property type="match status" value="1"/>
</dbReference>
<dbReference type="InterPro" id="IPR029149">
    <property type="entry name" value="Creatin/AminoP/Spt16_N"/>
</dbReference>
<evidence type="ECO:0000313" key="7">
    <source>
        <dbReference type="Proteomes" id="UP000515154"/>
    </source>
</evidence>
<reference evidence="8" key="1">
    <citation type="submission" date="2025-08" db="UniProtKB">
        <authorList>
            <consortium name="RefSeq"/>
        </authorList>
    </citation>
    <scope>IDENTIFICATION</scope>
</reference>
<dbReference type="InterPro" id="IPR036005">
    <property type="entry name" value="Creatinase/aminopeptidase-like"/>
</dbReference>
<dbReference type="SMART" id="SM01011">
    <property type="entry name" value="AMP_N"/>
    <property type="match status" value="1"/>
</dbReference>
<dbReference type="InterPro" id="IPR007865">
    <property type="entry name" value="Aminopep_P_N"/>
</dbReference>
<dbReference type="SUPFAM" id="SSF55920">
    <property type="entry name" value="Creatinase/aminopeptidase"/>
    <property type="match status" value="1"/>
</dbReference>